<dbReference type="PANTHER" id="PTHR13373">
    <property type="entry name" value="FROUNT PROTEIN-RELATED"/>
    <property type="match status" value="1"/>
</dbReference>
<evidence type="ECO:0000256" key="2">
    <source>
        <dbReference type="ARBA" id="ARBA00005573"/>
    </source>
</evidence>
<dbReference type="OrthoDB" id="17644at2759"/>
<dbReference type="GO" id="GO:0031080">
    <property type="term" value="C:nuclear pore outer ring"/>
    <property type="evidence" value="ECO:0007669"/>
    <property type="project" value="TreeGrafter"/>
</dbReference>
<evidence type="ECO:0000256" key="4">
    <source>
        <dbReference type="ARBA" id="ARBA00022816"/>
    </source>
</evidence>
<dbReference type="GO" id="GO:0017056">
    <property type="term" value="F:structural constituent of nuclear pore"/>
    <property type="evidence" value="ECO:0007669"/>
    <property type="project" value="TreeGrafter"/>
</dbReference>
<reference evidence="11" key="1">
    <citation type="submission" date="2022-04" db="EMBL/GenBank/DDBJ databases">
        <title>Carnegiea gigantea Genome sequencing and assembly v2.</title>
        <authorList>
            <person name="Copetti D."/>
            <person name="Sanderson M.J."/>
            <person name="Burquez A."/>
            <person name="Wojciechowski M.F."/>
        </authorList>
    </citation>
    <scope>NUCLEOTIDE SEQUENCE</scope>
    <source>
        <strain evidence="11">SGP5-SGP5p</strain>
        <tissue evidence="11">Aerial part</tissue>
    </source>
</reference>
<dbReference type="EMBL" id="JAKOGI010000015">
    <property type="protein sequence ID" value="KAJ8450488.1"/>
    <property type="molecule type" value="Genomic_DNA"/>
</dbReference>
<evidence type="ECO:0000313" key="12">
    <source>
        <dbReference type="Proteomes" id="UP001153076"/>
    </source>
</evidence>
<evidence type="ECO:0000256" key="7">
    <source>
        <dbReference type="ARBA" id="ARBA00023132"/>
    </source>
</evidence>
<dbReference type="PANTHER" id="PTHR13373:SF21">
    <property type="entry name" value="NUCLEAR PORE COMPLEX PROTEIN NUP85"/>
    <property type="match status" value="1"/>
</dbReference>
<feature type="region of interest" description="Disordered" evidence="10">
    <location>
        <begin position="1"/>
        <end position="24"/>
    </location>
</feature>
<name>A0A9Q1KVU5_9CARY</name>
<proteinExistence type="inferred from homology"/>
<evidence type="ECO:0000256" key="10">
    <source>
        <dbReference type="SAM" id="MobiDB-lite"/>
    </source>
</evidence>
<comment type="subcellular location">
    <subcellularLocation>
        <location evidence="1 9">Nucleus</location>
        <location evidence="1 9">Nuclear pore complex</location>
    </subcellularLocation>
</comment>
<keyword evidence="3 9" id="KW-0813">Transport</keyword>
<gene>
    <name evidence="11" type="ORF">Cgig2_002173</name>
</gene>
<dbReference type="GO" id="GO:0006406">
    <property type="term" value="P:mRNA export from nucleus"/>
    <property type="evidence" value="ECO:0007669"/>
    <property type="project" value="TreeGrafter"/>
</dbReference>
<dbReference type="GO" id="GO:0045893">
    <property type="term" value="P:positive regulation of DNA-templated transcription"/>
    <property type="evidence" value="ECO:0007669"/>
    <property type="project" value="TreeGrafter"/>
</dbReference>
<evidence type="ECO:0000256" key="8">
    <source>
        <dbReference type="ARBA" id="ARBA00023242"/>
    </source>
</evidence>
<sequence length="763" mass="85488">MPAPASDSDTHFSLLPLAPSSSQDQSLPVIYPIRHSLSPPISRIAISWARGNALRVSLFRHHQHVGDGEDDAGGRVVEVKLSGAGNGGTDNDAQWRRIVYGSVTPFAVFQNRKNSALALSKLPVGALSDVEWWEYVMEYSREINSLLGTAKSTASSTVEDPRTILAVDEEPNNLKAAWELLEIFYADKPSQAWLPERLVDWLADYDGLFADTQSTVYSKLVDLQKDLLYLQAIEDDPKYWDGLSSALAVGWLEIVVKLLRLHGSCQLDQLGRRETENGLVEAVVVLVSKVPRLRPELRAGRLGECYRNKTDFIKAWETWRARVTKLECSAFWLECEHQQTKEGLRKLLQIMLGASEHLSATTYNWVELYIAHFLYIRPFTMGLESMYSLAQKCIQLKPVSHHNSLMGLLLGILGENTEVVLAECSKAFGPWMVTHAIELLTAGNDQSEILLREVHDNLGGVSIQELHRLVYAQVLVSHQLTWQTTSTRKARIAQGKTLEICRLYELESVSSNIMKIAGVHHWKHGRKGSGIFWLQQAQDEIRLNKIAQKLFDFVGKSISQETFKQWEGLIELLGSDTRTTGGLEFLHKYRDFKKALQQVGDGKAKDAARRAVESLITLMKSPSTPQRFWLPLLYDSDTGSPESSRTHFMAVDLTHLRPQGHVCCLDYSNNGCRESAASGLTATGKDYGQGRAAEKAKELKLLTWREGPLLDASQTNLLLNKLQELSMAKLRPDYVEADLPPQALNSVRLALARNLGRAILEEQ</sequence>
<dbReference type="Pfam" id="PF07575">
    <property type="entry name" value="Nucleopor_Nup85"/>
    <property type="match status" value="2"/>
</dbReference>
<keyword evidence="5 9" id="KW-0653">Protein transport</keyword>
<dbReference type="GO" id="GO:0006606">
    <property type="term" value="P:protein import into nucleus"/>
    <property type="evidence" value="ECO:0007669"/>
    <property type="project" value="TreeGrafter"/>
</dbReference>
<dbReference type="GO" id="GO:0031965">
    <property type="term" value="C:nuclear membrane"/>
    <property type="evidence" value="ECO:0007669"/>
    <property type="project" value="UniProtKB-UniRule"/>
</dbReference>
<evidence type="ECO:0000256" key="6">
    <source>
        <dbReference type="ARBA" id="ARBA00023010"/>
    </source>
</evidence>
<dbReference type="Proteomes" id="UP001153076">
    <property type="component" value="Unassembled WGS sequence"/>
</dbReference>
<evidence type="ECO:0000256" key="3">
    <source>
        <dbReference type="ARBA" id="ARBA00022448"/>
    </source>
</evidence>
<keyword evidence="12" id="KW-1185">Reference proteome</keyword>
<evidence type="ECO:0000256" key="9">
    <source>
        <dbReference type="RuleBase" id="RU365073"/>
    </source>
</evidence>
<accession>A0A9Q1KVU5</accession>
<dbReference type="AlphaFoldDB" id="A0A9Q1KVU5"/>
<keyword evidence="7 9" id="KW-0906">Nuclear pore complex</keyword>
<keyword evidence="8 9" id="KW-0539">Nucleus</keyword>
<evidence type="ECO:0000256" key="1">
    <source>
        <dbReference type="ARBA" id="ARBA00004567"/>
    </source>
</evidence>
<comment type="function">
    <text evidence="9">Functions as a component of the nuclear pore complex (NPC).</text>
</comment>
<dbReference type="InterPro" id="IPR011502">
    <property type="entry name" value="Nucleoporin_Nup85"/>
</dbReference>
<comment type="subunit">
    <text evidence="9">Component of the nuclear pore complex (NPC).</text>
</comment>
<evidence type="ECO:0000313" key="11">
    <source>
        <dbReference type="EMBL" id="KAJ8450488.1"/>
    </source>
</evidence>
<keyword evidence="9" id="KW-0472">Membrane</keyword>
<comment type="caution">
    <text evidence="11">The sequence shown here is derived from an EMBL/GenBank/DDBJ whole genome shotgun (WGS) entry which is preliminary data.</text>
</comment>
<evidence type="ECO:0000256" key="5">
    <source>
        <dbReference type="ARBA" id="ARBA00022927"/>
    </source>
</evidence>
<keyword evidence="6 9" id="KW-0811">Translocation</keyword>
<comment type="similarity">
    <text evidence="2 9">Belongs to the nucleoporin Nup85 family.</text>
</comment>
<organism evidence="11 12">
    <name type="scientific">Carnegiea gigantea</name>
    <dbReference type="NCBI Taxonomy" id="171969"/>
    <lineage>
        <taxon>Eukaryota</taxon>
        <taxon>Viridiplantae</taxon>
        <taxon>Streptophyta</taxon>
        <taxon>Embryophyta</taxon>
        <taxon>Tracheophyta</taxon>
        <taxon>Spermatophyta</taxon>
        <taxon>Magnoliopsida</taxon>
        <taxon>eudicotyledons</taxon>
        <taxon>Gunneridae</taxon>
        <taxon>Pentapetalae</taxon>
        <taxon>Caryophyllales</taxon>
        <taxon>Cactineae</taxon>
        <taxon>Cactaceae</taxon>
        <taxon>Cactoideae</taxon>
        <taxon>Echinocereeae</taxon>
        <taxon>Carnegiea</taxon>
    </lineage>
</organism>
<keyword evidence="4 9" id="KW-0509">mRNA transport</keyword>
<protein>
    <recommendedName>
        <fullName evidence="9">Nuclear pore complex protein Nup85</fullName>
    </recommendedName>
</protein>